<evidence type="ECO:0000313" key="1">
    <source>
        <dbReference type="EMBL" id="EME98984.1"/>
    </source>
</evidence>
<evidence type="ECO:0000313" key="2">
    <source>
        <dbReference type="Proteomes" id="UP000011740"/>
    </source>
</evidence>
<dbReference type="EMBL" id="AORZ01000060">
    <property type="protein sequence ID" value="EME98984.1"/>
    <property type="molecule type" value="Genomic_DNA"/>
</dbReference>
<sequence length="187" mass="19527">MRSTALLFGAGALLFTGACSSSSGDGESDDAPAKLSAADLQNRWWDWTEADQDGANPIDDRDGRLCGKNQPTDVWFLAGTHGGPAKRSCRVPTGVPMAFPLVNQIASKSGCDAFLATAKGTATLDGKALEPERLTGTPVKEMRSGSLACGLWVQTGPLSAGTHTLRFEGSAGSFSTSVDYRLEAASR</sequence>
<proteinExistence type="predicted"/>
<dbReference type="AlphaFoldDB" id="M3BHE9"/>
<dbReference type="Proteomes" id="UP000011740">
    <property type="component" value="Unassembled WGS sequence"/>
</dbReference>
<accession>M3BHE9</accession>
<name>M3BHE9_STRM1</name>
<comment type="caution">
    <text evidence="1">The sequence shown here is derived from an EMBL/GenBank/DDBJ whole genome shotgun (WGS) entry which is preliminary data.</text>
</comment>
<reference evidence="1 2" key="1">
    <citation type="journal article" date="2013" name="Genome Announc.">
        <title>Whole-Genome Shotgun Assembly and Analysis of the Genome of Streptomyces mobaraensis DSM 40847, a Strain for Industrial Production of Microbial Transglutaminase.</title>
        <authorList>
            <person name="Yang H."/>
            <person name="He T."/>
            <person name="Wu W."/>
            <person name="Zhu W."/>
            <person name="Lu B."/>
            <person name="Sun W."/>
        </authorList>
    </citation>
    <scope>NUCLEOTIDE SEQUENCE [LARGE SCALE GENOMIC DNA]</scope>
    <source>
        <strain evidence="1 2">DSM 40847</strain>
    </source>
</reference>
<dbReference type="PATRIC" id="fig|1223523.3.peg.3793"/>
<gene>
    <name evidence="1" type="ORF">H340_18551</name>
</gene>
<dbReference type="eggNOG" id="ENOG5033HJG">
    <property type="taxonomic scope" value="Bacteria"/>
</dbReference>
<dbReference type="PROSITE" id="PS51257">
    <property type="entry name" value="PROKAR_LIPOPROTEIN"/>
    <property type="match status" value="1"/>
</dbReference>
<dbReference type="STRING" id="1223523.H340_18551"/>
<protein>
    <submittedName>
        <fullName evidence="1">Putative signal protein</fullName>
    </submittedName>
</protein>
<organism evidence="1 2">
    <name type="scientific">Streptomyces mobaraensis (strain ATCC 29032 / DSM 40847 / JCM 4168 / NBRC 13819 / NCIMB 11159 / IPCR 16-22)</name>
    <dbReference type="NCBI Taxonomy" id="1223523"/>
    <lineage>
        <taxon>Bacteria</taxon>
        <taxon>Bacillati</taxon>
        <taxon>Actinomycetota</taxon>
        <taxon>Actinomycetes</taxon>
        <taxon>Kitasatosporales</taxon>
        <taxon>Streptomycetaceae</taxon>
        <taxon>Streptomyces</taxon>
    </lineage>
</organism>